<proteinExistence type="predicted"/>
<feature type="compositionally biased region" description="Low complexity" evidence="1">
    <location>
        <begin position="32"/>
        <end position="46"/>
    </location>
</feature>
<organism evidence="2 3">
    <name type="scientific">Ataeniobius toweri</name>
    <dbReference type="NCBI Taxonomy" id="208326"/>
    <lineage>
        <taxon>Eukaryota</taxon>
        <taxon>Metazoa</taxon>
        <taxon>Chordata</taxon>
        <taxon>Craniata</taxon>
        <taxon>Vertebrata</taxon>
        <taxon>Euteleostomi</taxon>
        <taxon>Actinopterygii</taxon>
        <taxon>Neopterygii</taxon>
        <taxon>Teleostei</taxon>
        <taxon>Neoteleostei</taxon>
        <taxon>Acanthomorphata</taxon>
        <taxon>Ovalentaria</taxon>
        <taxon>Atherinomorphae</taxon>
        <taxon>Cyprinodontiformes</taxon>
        <taxon>Goodeidae</taxon>
        <taxon>Ataeniobius</taxon>
    </lineage>
</organism>
<evidence type="ECO:0000313" key="3">
    <source>
        <dbReference type="Proteomes" id="UP001345963"/>
    </source>
</evidence>
<name>A0ABU7ASS7_9TELE</name>
<dbReference type="Proteomes" id="UP001345963">
    <property type="component" value="Unassembled WGS sequence"/>
</dbReference>
<feature type="region of interest" description="Disordered" evidence="1">
    <location>
        <begin position="22"/>
        <end position="62"/>
    </location>
</feature>
<dbReference type="EMBL" id="JAHUTI010025104">
    <property type="protein sequence ID" value="MED6240598.1"/>
    <property type="molecule type" value="Genomic_DNA"/>
</dbReference>
<comment type="caution">
    <text evidence="2">The sequence shown here is derived from an EMBL/GenBank/DDBJ whole genome shotgun (WGS) entry which is preliminary data.</text>
</comment>
<accession>A0ABU7ASS7</accession>
<gene>
    <name evidence="2" type="ORF">ATANTOWER_024112</name>
</gene>
<protein>
    <submittedName>
        <fullName evidence="2">Uncharacterized protein</fullName>
    </submittedName>
</protein>
<keyword evidence="3" id="KW-1185">Reference proteome</keyword>
<evidence type="ECO:0000313" key="2">
    <source>
        <dbReference type="EMBL" id="MED6240598.1"/>
    </source>
</evidence>
<evidence type="ECO:0000256" key="1">
    <source>
        <dbReference type="SAM" id="MobiDB-lite"/>
    </source>
</evidence>
<reference evidence="2 3" key="1">
    <citation type="submission" date="2021-07" db="EMBL/GenBank/DDBJ databases">
        <authorList>
            <person name="Palmer J.M."/>
        </authorList>
    </citation>
    <scope>NUCLEOTIDE SEQUENCE [LARGE SCALE GENOMIC DNA]</scope>
    <source>
        <strain evidence="2 3">AT_MEX2019</strain>
        <tissue evidence="2">Muscle</tissue>
    </source>
</reference>
<sequence length="185" mass="20079">MPQLEVQPATFQFWKLCTTEPSADFSTQPLPSAADSSVVSSADSADPGSHLRTDGGSSVQGEDVLPVEAEPGSGRFLDQKSLACANEDPPIGELELQDQVETFPRQNELFPIETLDSPDPAADTVPVIRRSNRHRLSPNRLQYATLGTLLISVIQTLFHGLVDAYSDMFTSSTANNPLHSHIYTV</sequence>